<dbReference type="EMBL" id="BRPK01000008">
    <property type="protein sequence ID" value="GLB40377.1"/>
    <property type="molecule type" value="Genomic_DNA"/>
</dbReference>
<protein>
    <submittedName>
        <fullName evidence="2">Uncharacterized protein</fullName>
    </submittedName>
</protein>
<dbReference type="AlphaFoldDB" id="A0A9P3UPJ8"/>
<organism evidence="2 3">
    <name type="scientific">Lyophyllum shimeji</name>
    <name type="common">Hon-shimeji</name>
    <name type="synonym">Tricholoma shimeji</name>
    <dbReference type="NCBI Taxonomy" id="47721"/>
    <lineage>
        <taxon>Eukaryota</taxon>
        <taxon>Fungi</taxon>
        <taxon>Dikarya</taxon>
        <taxon>Basidiomycota</taxon>
        <taxon>Agaricomycotina</taxon>
        <taxon>Agaricomycetes</taxon>
        <taxon>Agaricomycetidae</taxon>
        <taxon>Agaricales</taxon>
        <taxon>Tricholomatineae</taxon>
        <taxon>Lyophyllaceae</taxon>
        <taxon>Lyophyllum</taxon>
    </lineage>
</organism>
<keyword evidence="3" id="KW-1185">Reference proteome</keyword>
<evidence type="ECO:0000313" key="3">
    <source>
        <dbReference type="Proteomes" id="UP001063166"/>
    </source>
</evidence>
<reference evidence="2" key="1">
    <citation type="submission" date="2022-07" db="EMBL/GenBank/DDBJ databases">
        <title>The genome of Lyophyllum shimeji provides insight into the initial evolution of ectomycorrhizal fungal genome.</title>
        <authorList>
            <person name="Kobayashi Y."/>
            <person name="Shibata T."/>
            <person name="Hirakawa H."/>
            <person name="Shigenobu S."/>
            <person name="Nishiyama T."/>
            <person name="Yamada A."/>
            <person name="Hasebe M."/>
            <person name="Kawaguchi M."/>
        </authorList>
    </citation>
    <scope>NUCLEOTIDE SEQUENCE</scope>
    <source>
        <strain evidence="2">AT787</strain>
    </source>
</reference>
<comment type="caution">
    <text evidence="2">The sequence shown here is derived from an EMBL/GenBank/DDBJ whole genome shotgun (WGS) entry which is preliminary data.</text>
</comment>
<dbReference type="OrthoDB" id="529205at2759"/>
<evidence type="ECO:0000313" key="2">
    <source>
        <dbReference type="EMBL" id="GLB40377.1"/>
    </source>
</evidence>
<name>A0A9P3UPJ8_LYOSH</name>
<sequence>MTSLIATSSAARSVSASALRAAASRPPHASMYLSPFKLNLNLTDSGDSLRCMSSMMHDNDPVTIEIEKRRTLSREQHARVSPPNVDAPGWNEHLASASEAFVKADRGRLASPSDLQKETVEYVKSRYSDDRMGPTTAFYTRDEKVTHKTTQVVTEEDGGLTGRR</sequence>
<feature type="region of interest" description="Disordered" evidence="1">
    <location>
        <begin position="71"/>
        <end position="91"/>
    </location>
</feature>
<proteinExistence type="predicted"/>
<evidence type="ECO:0000256" key="1">
    <source>
        <dbReference type="SAM" id="MobiDB-lite"/>
    </source>
</evidence>
<gene>
    <name evidence="2" type="ORF">LshimejAT787_0802480</name>
</gene>
<accession>A0A9P3UPJ8</accession>
<dbReference type="Proteomes" id="UP001063166">
    <property type="component" value="Unassembled WGS sequence"/>
</dbReference>